<dbReference type="InterPro" id="IPR002696">
    <property type="entry name" value="Membr_insert_effic_factor_YidD"/>
</dbReference>
<organism evidence="2 3">
    <name type="scientific">candidate division Kazan bacterium RIFCSPLOWO2_01_FULL_45_19</name>
    <dbReference type="NCBI Taxonomy" id="1798538"/>
    <lineage>
        <taxon>Bacteria</taxon>
        <taxon>Bacteria division Kazan-3B-28</taxon>
    </lineage>
</organism>
<dbReference type="Proteomes" id="UP000178085">
    <property type="component" value="Unassembled WGS sequence"/>
</dbReference>
<protein>
    <recommendedName>
        <fullName evidence="1">Putative membrane protein insertion efficiency factor</fullName>
    </recommendedName>
</protein>
<dbReference type="PANTHER" id="PTHR33383:SF1">
    <property type="entry name" value="MEMBRANE PROTEIN INSERTION EFFICIENCY FACTOR-RELATED"/>
    <property type="match status" value="1"/>
</dbReference>
<comment type="function">
    <text evidence="1">Could be involved in insertion of integral membrane proteins into the membrane.</text>
</comment>
<comment type="caution">
    <text evidence="2">The sequence shown here is derived from an EMBL/GenBank/DDBJ whole genome shotgun (WGS) entry which is preliminary data.</text>
</comment>
<name>A0A1F4NQ77_UNCK3</name>
<dbReference type="EMBL" id="METD01000001">
    <property type="protein sequence ID" value="OGB73601.1"/>
    <property type="molecule type" value="Genomic_DNA"/>
</dbReference>
<dbReference type="SMART" id="SM01234">
    <property type="entry name" value="Haemolytic"/>
    <property type="match status" value="1"/>
</dbReference>
<keyword evidence="1" id="KW-1003">Cell membrane</keyword>
<dbReference type="AlphaFoldDB" id="A0A1F4NQ77"/>
<comment type="similarity">
    <text evidence="1">Belongs to the UPF0161 family.</text>
</comment>
<sequence>MKTLLIKAITLYQNTLVPHQGWPGLWHPTGVCRLQPTCSEYVKQSIEQHGVIRGVFLGMARVSRCHPWAAPGIDLVLNKQTN</sequence>
<evidence type="ECO:0000256" key="1">
    <source>
        <dbReference type="HAMAP-Rule" id="MF_00386"/>
    </source>
</evidence>
<reference evidence="2 3" key="1">
    <citation type="journal article" date="2016" name="Nat. Commun.">
        <title>Thousands of microbial genomes shed light on interconnected biogeochemical processes in an aquifer system.</title>
        <authorList>
            <person name="Anantharaman K."/>
            <person name="Brown C.T."/>
            <person name="Hug L.A."/>
            <person name="Sharon I."/>
            <person name="Castelle C.J."/>
            <person name="Probst A.J."/>
            <person name="Thomas B.C."/>
            <person name="Singh A."/>
            <person name="Wilkins M.J."/>
            <person name="Karaoz U."/>
            <person name="Brodie E.L."/>
            <person name="Williams K.H."/>
            <person name="Hubbard S.S."/>
            <person name="Banfield J.F."/>
        </authorList>
    </citation>
    <scope>NUCLEOTIDE SEQUENCE [LARGE SCALE GENOMIC DNA]</scope>
</reference>
<dbReference type="PANTHER" id="PTHR33383">
    <property type="entry name" value="MEMBRANE PROTEIN INSERTION EFFICIENCY FACTOR-RELATED"/>
    <property type="match status" value="1"/>
</dbReference>
<dbReference type="GO" id="GO:0005886">
    <property type="term" value="C:plasma membrane"/>
    <property type="evidence" value="ECO:0007669"/>
    <property type="project" value="UniProtKB-SubCell"/>
</dbReference>
<gene>
    <name evidence="2" type="ORF">A3K51_02010</name>
</gene>
<evidence type="ECO:0000313" key="2">
    <source>
        <dbReference type="EMBL" id="OGB73601.1"/>
    </source>
</evidence>
<proteinExistence type="inferred from homology"/>
<dbReference type="NCBIfam" id="TIGR00278">
    <property type="entry name" value="membrane protein insertion efficiency factor YidD"/>
    <property type="match status" value="1"/>
</dbReference>
<accession>A0A1F4NQ77</accession>
<dbReference type="HAMAP" id="MF_00386">
    <property type="entry name" value="UPF0161_YidD"/>
    <property type="match status" value="1"/>
</dbReference>
<dbReference type="Pfam" id="PF01809">
    <property type="entry name" value="YidD"/>
    <property type="match status" value="1"/>
</dbReference>
<keyword evidence="1" id="KW-0472">Membrane</keyword>
<evidence type="ECO:0000313" key="3">
    <source>
        <dbReference type="Proteomes" id="UP000178085"/>
    </source>
</evidence>
<comment type="subcellular location">
    <subcellularLocation>
        <location evidence="1">Cell membrane</location>
        <topology evidence="1">Peripheral membrane protein</topology>
        <orientation evidence="1">Cytoplasmic side</orientation>
    </subcellularLocation>
</comment>